<dbReference type="Proteomes" id="UP000272400">
    <property type="component" value="Unassembled WGS sequence"/>
</dbReference>
<dbReference type="InterPro" id="IPR036388">
    <property type="entry name" value="WH-like_DNA-bd_sf"/>
</dbReference>
<gene>
    <name evidence="1" type="ORF">EDD29_5882</name>
</gene>
<evidence type="ECO:0000313" key="2">
    <source>
        <dbReference type="Proteomes" id="UP000272400"/>
    </source>
</evidence>
<dbReference type="InterPro" id="IPR036390">
    <property type="entry name" value="WH_DNA-bd_sf"/>
</dbReference>
<dbReference type="OrthoDB" id="4550567at2"/>
<dbReference type="GO" id="GO:0003677">
    <property type="term" value="F:DNA binding"/>
    <property type="evidence" value="ECO:0007669"/>
    <property type="project" value="UniProtKB-KW"/>
</dbReference>
<dbReference type="SUPFAM" id="SSF46785">
    <property type="entry name" value="Winged helix' DNA-binding domain"/>
    <property type="match status" value="1"/>
</dbReference>
<comment type="caution">
    <text evidence="1">The sequence shown here is derived from an EMBL/GenBank/DDBJ whole genome shotgun (WGS) entry which is preliminary data.</text>
</comment>
<evidence type="ECO:0000313" key="1">
    <source>
        <dbReference type="EMBL" id="ROO88219.1"/>
    </source>
</evidence>
<keyword evidence="1" id="KW-0238">DNA-binding</keyword>
<protein>
    <submittedName>
        <fullName evidence="1">Winged helix DNA-binding protein</fullName>
    </submittedName>
</protein>
<sequence>MNVTAPPFGSALIGQTEKALNALLERRLTGTGLTESQWVTLTLTATATGPVDRAALIAHIHQTTRFPESAISAHLTELAATGFLTVDDAGRVSVTPEGRTRWTGIRTDLGSLTQGLWGDLPAEDLAVAERVLGTVLARAKAVLS</sequence>
<proteinExistence type="predicted"/>
<accession>A0A3N1D3Y8</accession>
<dbReference type="Gene3D" id="1.10.10.10">
    <property type="entry name" value="Winged helix-like DNA-binding domain superfamily/Winged helix DNA-binding domain"/>
    <property type="match status" value="1"/>
</dbReference>
<name>A0A3N1D3Y8_9ACTN</name>
<dbReference type="RefSeq" id="WP_123667484.1">
    <property type="nucleotide sequence ID" value="NZ_RJKE01000001.1"/>
</dbReference>
<dbReference type="AlphaFoldDB" id="A0A3N1D3Y8"/>
<keyword evidence="2" id="KW-1185">Reference proteome</keyword>
<organism evidence="1 2">
    <name type="scientific">Actinocorallia herbida</name>
    <dbReference type="NCBI Taxonomy" id="58109"/>
    <lineage>
        <taxon>Bacteria</taxon>
        <taxon>Bacillati</taxon>
        <taxon>Actinomycetota</taxon>
        <taxon>Actinomycetes</taxon>
        <taxon>Streptosporangiales</taxon>
        <taxon>Thermomonosporaceae</taxon>
        <taxon>Actinocorallia</taxon>
    </lineage>
</organism>
<reference evidence="1 2" key="1">
    <citation type="submission" date="2018-11" db="EMBL/GenBank/DDBJ databases">
        <title>Sequencing the genomes of 1000 actinobacteria strains.</title>
        <authorList>
            <person name="Klenk H.-P."/>
        </authorList>
    </citation>
    <scope>NUCLEOTIDE SEQUENCE [LARGE SCALE GENOMIC DNA]</scope>
    <source>
        <strain evidence="1 2">DSM 44254</strain>
    </source>
</reference>
<dbReference type="EMBL" id="RJKE01000001">
    <property type="protein sequence ID" value="ROO88219.1"/>
    <property type="molecule type" value="Genomic_DNA"/>
</dbReference>